<dbReference type="Proteomes" id="UP000009170">
    <property type="component" value="Unassembled WGS sequence"/>
</dbReference>
<dbReference type="KEGG" id="ota:OT_ostta10g00060"/>
<feature type="compositionally biased region" description="Low complexity" evidence="1">
    <location>
        <begin position="1"/>
        <end position="11"/>
    </location>
</feature>
<feature type="transmembrane region" description="Helical" evidence="2">
    <location>
        <begin position="295"/>
        <end position="319"/>
    </location>
</feature>
<keyword evidence="2" id="KW-0812">Transmembrane</keyword>
<evidence type="ECO:0000313" key="3">
    <source>
        <dbReference type="EMBL" id="CEF99251.1"/>
    </source>
</evidence>
<keyword evidence="2" id="KW-1133">Transmembrane helix</keyword>
<sequence length="574" mass="63616">MPPPVTTTTTTSDRDGRRSLARSWSTSRASRTSRAHTSTSTHRCALFTVVFTLCLASRFGCSNGMIVERSATLSSTNVNDASVTIATFAFEKGGTLGVFAEATPQENAGDVWVLMCPKQELSLPLTFSNVVEDTCEDVIVDDYVATRGCRAVKFNASSGGDNRSEATLTATSRSIHRVVMAICGVSARTRVEGKFIMLNPGGNHVGYDYAPSADVFMAFIMTWSIVFGATSYVLWRRRDKATWLHLLLLTQLITRISWLISANRFWANAEATGEGIPLLERNLDAPTGASEETSAFIALLSLNQSTFFCTWLMITYGWLITRRWLTTFEVASCLTMYFGLFAANFVCRSTSAAYMFIGFYLLTPGLFAMCLNNCTTNLKSLRLQEIMLSNSRNPQDGAIVDSKVRIFRRNQLLVFWYIAMKITSSLVELFLKEHMWARYAIGEIIDFLANAALTFSLLPKTHSNPFNTHFIRDWEAMFEGTVNSIADRIASLGLSASEIPPPEFYIAHVGRSRTSDDCVVDICEDAQVENQGVGCFHLILVEHPSVPEKVLQHLSIAVPESEIEGNATETRSET</sequence>
<name>A0A090M4Y0_OSTTA</name>
<accession>A0A090M4Y0</accession>
<feature type="compositionally biased region" description="Low complexity" evidence="1">
    <location>
        <begin position="21"/>
        <end position="35"/>
    </location>
</feature>
<feature type="transmembrane region" description="Helical" evidence="2">
    <location>
        <begin position="412"/>
        <end position="431"/>
    </location>
</feature>
<comment type="caution">
    <text evidence="3">The sequence shown here is derived from an EMBL/GenBank/DDBJ whole genome shotgun (WGS) entry which is preliminary data.</text>
</comment>
<organism evidence="3 4">
    <name type="scientific">Ostreococcus tauri</name>
    <name type="common">Marine green alga</name>
    <dbReference type="NCBI Taxonomy" id="70448"/>
    <lineage>
        <taxon>Eukaryota</taxon>
        <taxon>Viridiplantae</taxon>
        <taxon>Chlorophyta</taxon>
        <taxon>Mamiellophyceae</taxon>
        <taxon>Mamiellales</taxon>
        <taxon>Bathycoccaceae</taxon>
        <taxon>Ostreococcus</taxon>
    </lineage>
</organism>
<proteinExistence type="predicted"/>
<reference evidence="3 4" key="2">
    <citation type="journal article" date="2014" name="BMC Genomics">
        <title>An improved genome of the model marine alga Ostreococcus tauri unfolds by assessing Illumina de novo assemblies.</title>
        <authorList>
            <person name="Blanc-Mathieu R."/>
            <person name="Verhelst B."/>
            <person name="Derelle E."/>
            <person name="Rombauts S."/>
            <person name="Bouget F.Y."/>
            <person name="Carre I."/>
            <person name="Chateau A."/>
            <person name="Eyre-Walker A."/>
            <person name="Grimsley N."/>
            <person name="Moreau H."/>
            <person name="Piegu B."/>
            <person name="Rivals E."/>
            <person name="Schackwitz W."/>
            <person name="Van de Peer Y."/>
            <person name="Piganeau G."/>
        </authorList>
    </citation>
    <scope>NUCLEOTIDE SEQUENCE [LARGE SCALE GENOMIC DNA]</scope>
    <source>
        <strain evidence="4">OTTH 0595 / CCAP 157/2 / RCC745</strain>
    </source>
</reference>
<gene>
    <name evidence="3" type="ORF">OT_ostta10g00060</name>
</gene>
<evidence type="ECO:0000313" key="4">
    <source>
        <dbReference type="Proteomes" id="UP000009170"/>
    </source>
</evidence>
<keyword evidence="4" id="KW-1185">Reference proteome</keyword>
<dbReference type="AlphaFoldDB" id="A0A090M4Y0"/>
<dbReference type="RefSeq" id="XP_022839728.1">
    <property type="nucleotide sequence ID" value="XM_022983085.1"/>
</dbReference>
<feature type="transmembrane region" description="Helical" evidence="2">
    <location>
        <begin position="352"/>
        <end position="372"/>
    </location>
</feature>
<dbReference type="OrthoDB" id="10430282at2759"/>
<evidence type="ECO:0000256" key="2">
    <source>
        <dbReference type="SAM" id="Phobius"/>
    </source>
</evidence>
<feature type="transmembrane region" description="Helical" evidence="2">
    <location>
        <begin position="242"/>
        <end position="260"/>
    </location>
</feature>
<protein>
    <submittedName>
        <fullName evidence="3">Unnamed product</fullName>
    </submittedName>
</protein>
<dbReference type="EMBL" id="CAID01000010">
    <property type="protein sequence ID" value="CEF99251.1"/>
    <property type="molecule type" value="Genomic_DNA"/>
</dbReference>
<feature type="transmembrane region" description="Helical" evidence="2">
    <location>
        <begin position="215"/>
        <end position="235"/>
    </location>
</feature>
<feature type="region of interest" description="Disordered" evidence="1">
    <location>
        <begin position="1"/>
        <end position="35"/>
    </location>
</feature>
<dbReference type="InParanoid" id="A0A090M4Y0"/>
<keyword evidence="2" id="KW-0472">Membrane</keyword>
<evidence type="ECO:0000256" key="1">
    <source>
        <dbReference type="SAM" id="MobiDB-lite"/>
    </source>
</evidence>
<reference evidence="4" key="1">
    <citation type="journal article" date="2006" name="Proc. Natl. Acad. Sci. U.S.A.">
        <title>Genome analysis of the smallest free-living eukaryote Ostreococcus tauri unveils many unique features.</title>
        <authorList>
            <person name="Derelle E."/>
            <person name="Ferraz C."/>
            <person name="Rombauts S."/>
            <person name="Rouze P."/>
            <person name="Worden A.Z."/>
            <person name="Robbens S."/>
            <person name="Partensky F."/>
            <person name="Degroeve S."/>
            <person name="Echeynie S."/>
            <person name="Cooke R."/>
            <person name="Saeys Y."/>
            <person name="Wuyts J."/>
            <person name="Jabbari K."/>
            <person name="Bowler C."/>
            <person name="Panaud O."/>
            <person name="Piegu B."/>
            <person name="Ball S.G."/>
            <person name="Ral J.-P."/>
            <person name="Bouget F.-Y."/>
            <person name="Piganeau G."/>
            <person name="De Baets B."/>
            <person name="Picard A."/>
            <person name="Delseny M."/>
            <person name="Demaille J."/>
            <person name="Van de Peer Y."/>
            <person name="Moreau H."/>
        </authorList>
    </citation>
    <scope>NUCLEOTIDE SEQUENCE [LARGE SCALE GENOMIC DNA]</scope>
    <source>
        <strain evidence="4">OTTH 0595 / CCAP 157/2 / RCC745</strain>
    </source>
</reference>
<feature type="transmembrane region" description="Helical" evidence="2">
    <location>
        <begin position="326"/>
        <end position="346"/>
    </location>
</feature>
<dbReference type="GeneID" id="9832154"/>